<keyword evidence="9" id="KW-0539">Nucleus</keyword>
<dbReference type="InterPro" id="IPR006085">
    <property type="entry name" value="XPG_DNA_repair_N"/>
</dbReference>
<dbReference type="InterPro" id="IPR006084">
    <property type="entry name" value="XPG/Rad2"/>
</dbReference>
<comment type="caution">
    <text evidence="14">The sequence shown here is derived from an EMBL/GenBank/DDBJ whole genome shotgun (WGS) entry which is preliminary data.</text>
</comment>
<dbReference type="SMART" id="SM00484">
    <property type="entry name" value="XPGI"/>
    <property type="match status" value="1"/>
</dbReference>
<evidence type="ECO:0000256" key="9">
    <source>
        <dbReference type="ARBA" id="ARBA00023242"/>
    </source>
</evidence>
<evidence type="ECO:0000256" key="11">
    <source>
        <dbReference type="SAM" id="MobiDB-lite"/>
    </source>
</evidence>
<evidence type="ECO:0000256" key="1">
    <source>
        <dbReference type="ARBA" id="ARBA00001946"/>
    </source>
</evidence>
<evidence type="ECO:0000313" key="15">
    <source>
        <dbReference type="Proteomes" id="UP001151699"/>
    </source>
</evidence>
<keyword evidence="4 14" id="KW-0255">Endonuclease</keyword>
<dbReference type="SUPFAM" id="SSF88723">
    <property type="entry name" value="PIN domain-like"/>
    <property type="match status" value="1"/>
</dbReference>
<dbReference type="AlphaFoldDB" id="A0A9Q0N620"/>
<evidence type="ECO:0000259" key="12">
    <source>
        <dbReference type="SMART" id="SM00484"/>
    </source>
</evidence>
<feature type="compositionally biased region" description="Polar residues" evidence="11">
    <location>
        <begin position="660"/>
        <end position="673"/>
    </location>
</feature>
<dbReference type="PANTHER" id="PTHR11081">
    <property type="entry name" value="FLAP ENDONUCLEASE FAMILY MEMBER"/>
    <property type="match status" value="1"/>
</dbReference>
<dbReference type="InterPro" id="IPR008918">
    <property type="entry name" value="HhH2"/>
</dbReference>
<evidence type="ECO:0000256" key="6">
    <source>
        <dbReference type="ARBA" id="ARBA00022801"/>
    </source>
</evidence>
<dbReference type="GO" id="GO:0000400">
    <property type="term" value="F:four-way junction DNA binding"/>
    <property type="evidence" value="ECO:0007669"/>
    <property type="project" value="UniProtKB-ARBA"/>
</dbReference>
<dbReference type="PANTHER" id="PTHR11081:SF70">
    <property type="entry name" value="FLAP ENDONUCLEASE GEN HOMOLOG 1"/>
    <property type="match status" value="1"/>
</dbReference>
<evidence type="ECO:0000256" key="8">
    <source>
        <dbReference type="ARBA" id="ARBA00023204"/>
    </source>
</evidence>
<gene>
    <name evidence="14" type="primary">Gen</name>
    <name evidence="14" type="ORF">Bhyg_08625</name>
</gene>
<evidence type="ECO:0000259" key="13">
    <source>
        <dbReference type="SMART" id="SM00485"/>
    </source>
</evidence>
<accession>A0A9Q0N620</accession>
<evidence type="ECO:0000256" key="3">
    <source>
        <dbReference type="ARBA" id="ARBA00022723"/>
    </source>
</evidence>
<evidence type="ECO:0000256" key="5">
    <source>
        <dbReference type="ARBA" id="ARBA00022763"/>
    </source>
</evidence>
<dbReference type="CDD" id="cd09869">
    <property type="entry name" value="PIN_GEN1"/>
    <property type="match status" value="1"/>
</dbReference>
<evidence type="ECO:0000256" key="4">
    <source>
        <dbReference type="ARBA" id="ARBA00022759"/>
    </source>
</evidence>
<evidence type="ECO:0000256" key="7">
    <source>
        <dbReference type="ARBA" id="ARBA00022842"/>
    </source>
</evidence>
<dbReference type="Proteomes" id="UP001151699">
    <property type="component" value="Chromosome B"/>
</dbReference>
<feature type="region of interest" description="Disordered" evidence="11">
    <location>
        <begin position="481"/>
        <end position="533"/>
    </location>
</feature>
<dbReference type="InterPro" id="IPR006086">
    <property type="entry name" value="XPG-I_dom"/>
</dbReference>
<dbReference type="GO" id="GO:0006281">
    <property type="term" value="P:DNA repair"/>
    <property type="evidence" value="ECO:0007669"/>
    <property type="project" value="UniProtKB-KW"/>
</dbReference>
<dbReference type="GO" id="GO:0008821">
    <property type="term" value="F:crossover junction DNA endonuclease activity"/>
    <property type="evidence" value="ECO:0007669"/>
    <property type="project" value="UniProtKB-ARBA"/>
</dbReference>
<comment type="cofactor">
    <cofactor evidence="1">
        <name>Mg(2+)</name>
        <dbReference type="ChEBI" id="CHEBI:18420"/>
    </cofactor>
</comment>
<dbReference type="InterPro" id="IPR036279">
    <property type="entry name" value="5-3_exonuclease_C_sf"/>
</dbReference>
<keyword evidence="7" id="KW-0460">Magnesium</keyword>
<dbReference type="Pfam" id="PF00752">
    <property type="entry name" value="XPG_N"/>
    <property type="match status" value="1"/>
</dbReference>
<dbReference type="Gene3D" id="3.40.50.1010">
    <property type="entry name" value="5'-nuclease"/>
    <property type="match status" value="1"/>
</dbReference>
<dbReference type="GO" id="GO:0046872">
    <property type="term" value="F:metal ion binding"/>
    <property type="evidence" value="ECO:0007669"/>
    <property type="project" value="UniProtKB-KW"/>
</dbReference>
<organism evidence="14 15">
    <name type="scientific">Pseudolycoriella hygida</name>
    <dbReference type="NCBI Taxonomy" id="35572"/>
    <lineage>
        <taxon>Eukaryota</taxon>
        <taxon>Metazoa</taxon>
        <taxon>Ecdysozoa</taxon>
        <taxon>Arthropoda</taxon>
        <taxon>Hexapoda</taxon>
        <taxon>Insecta</taxon>
        <taxon>Pterygota</taxon>
        <taxon>Neoptera</taxon>
        <taxon>Endopterygota</taxon>
        <taxon>Diptera</taxon>
        <taxon>Nematocera</taxon>
        <taxon>Sciaroidea</taxon>
        <taxon>Sciaridae</taxon>
        <taxon>Pseudolycoriella</taxon>
    </lineage>
</organism>
<reference evidence="14" key="1">
    <citation type="submission" date="2022-07" db="EMBL/GenBank/DDBJ databases">
        <authorList>
            <person name="Trinca V."/>
            <person name="Uliana J.V.C."/>
            <person name="Torres T.T."/>
            <person name="Ward R.J."/>
            <person name="Monesi N."/>
        </authorList>
    </citation>
    <scope>NUCLEOTIDE SEQUENCE</scope>
    <source>
        <strain evidence="14">HSMRA1968</strain>
        <tissue evidence="14">Whole embryos</tissue>
    </source>
</reference>
<keyword evidence="15" id="KW-1185">Reference proteome</keyword>
<dbReference type="InterPro" id="IPR041012">
    <property type="entry name" value="GEN_chromo"/>
</dbReference>
<evidence type="ECO:0000313" key="14">
    <source>
        <dbReference type="EMBL" id="KAJ6643661.1"/>
    </source>
</evidence>
<feature type="compositionally biased region" description="Basic residues" evidence="11">
    <location>
        <begin position="495"/>
        <end position="505"/>
    </location>
</feature>
<dbReference type="SUPFAM" id="SSF47807">
    <property type="entry name" value="5' to 3' exonuclease, C-terminal subdomain"/>
    <property type="match status" value="1"/>
</dbReference>
<dbReference type="GO" id="GO:0017108">
    <property type="term" value="F:5'-flap endonuclease activity"/>
    <property type="evidence" value="ECO:0007669"/>
    <property type="project" value="UniProtKB-ARBA"/>
</dbReference>
<dbReference type="OrthoDB" id="2959108at2759"/>
<keyword evidence="6" id="KW-0378">Hydrolase</keyword>
<feature type="domain" description="XPG-I" evidence="12">
    <location>
        <begin position="130"/>
        <end position="207"/>
    </location>
</feature>
<protein>
    <submittedName>
        <fullName evidence="14">Flap endonuclease GEN</fullName>
    </submittedName>
</protein>
<evidence type="ECO:0000256" key="10">
    <source>
        <dbReference type="ARBA" id="ARBA00038112"/>
    </source>
</evidence>
<feature type="region of interest" description="Disordered" evidence="11">
    <location>
        <begin position="660"/>
        <end position="692"/>
    </location>
</feature>
<dbReference type="EMBL" id="WJQU01000002">
    <property type="protein sequence ID" value="KAJ6643661.1"/>
    <property type="molecule type" value="Genomic_DNA"/>
</dbReference>
<dbReference type="SMART" id="SM00279">
    <property type="entry name" value="HhH2"/>
    <property type="match status" value="1"/>
</dbReference>
<feature type="domain" description="XPG N-terminal" evidence="13">
    <location>
        <begin position="1"/>
        <end position="94"/>
    </location>
</feature>
<dbReference type="InterPro" id="IPR029060">
    <property type="entry name" value="PIN-like_dom_sf"/>
</dbReference>
<dbReference type="SMART" id="SM00485">
    <property type="entry name" value="XPGN"/>
    <property type="match status" value="1"/>
</dbReference>
<keyword evidence="8" id="KW-0234">DNA repair</keyword>
<dbReference type="Pfam" id="PF00867">
    <property type="entry name" value="XPG_I"/>
    <property type="match status" value="1"/>
</dbReference>
<proteinExistence type="inferred from homology"/>
<keyword evidence="5" id="KW-0227">DNA damage</keyword>
<feature type="region of interest" description="Disordered" evidence="11">
    <location>
        <begin position="553"/>
        <end position="573"/>
    </location>
</feature>
<name>A0A9Q0N620_9DIPT</name>
<dbReference type="FunFam" id="1.10.150.20:FF:000030">
    <property type="entry name" value="Flap endonuclease GEN-like 1"/>
    <property type="match status" value="1"/>
</dbReference>
<evidence type="ECO:0000256" key="2">
    <source>
        <dbReference type="ARBA" id="ARBA00022722"/>
    </source>
</evidence>
<dbReference type="Gene3D" id="1.10.150.20">
    <property type="entry name" value="5' to 3' exonuclease, C-terminal subdomain"/>
    <property type="match status" value="1"/>
</dbReference>
<dbReference type="Pfam" id="PF18704">
    <property type="entry name" value="Chromo_2"/>
    <property type="match status" value="1"/>
</dbReference>
<keyword evidence="2" id="KW-0540">Nuclease</keyword>
<dbReference type="PRINTS" id="PR00853">
    <property type="entry name" value="XPGRADSUPER"/>
</dbReference>
<comment type="similarity">
    <text evidence="10">Belongs to the XPG/RAD2 endonuclease family. GEN subfamily.</text>
</comment>
<sequence>MGIKELWPILQPFSERKPLYELEGKIVAIDLAGWVCESLCVVDYVIQPRFYLRNLFFRTCYLLLSGVTPVFVLEYGVICKRNELQFRGARPKNLATQIQSTQKNSQVLKKPDKGRSRFNYVLKQCEELIASMGLQCVQGPGEAEQFCAFLNEDKMVDGVISQDSDCFAYGAVRVYRNFSVSSQGTAAAQGGAVDVYDIENVQKSMDFGRNKMIVLALLCGCDYCPGVTGVGKDAATKFLNQYSDKDILTRIKTWRSIENKYTSLELKVDDKRYCANCGHFGSAQKHGKSGCSECRMSRGCDASTWKEKRLAIKCELQIRKKAMADQDFPSQKIIDEYMNRPVALPKLDLTWKQPNVVKFLKFMSHLLQWEEIYCFQKFLPLLTRWQLFHYGSGDESGLIHGNVSPDYIKKKRTPKGIASYEIIWKDENKCFDGLIPEEQMRAFEEQNSSLEILWSTVEPVDLVEKAYPKLVANYLESKSAKTKKPSKVTKENGKKATKTTQKKANKLNDENQENLDAEKLKKPRKKLQRKDEGKVEKIDKYFKKVKNIPKMSTPKMERKATPLRSKLTTESPKIKTCSSPLSLTQMSFDFNVSSDDIHDLSDIIRGIVASSPTIKNLCGKKLHFESVSKPLKLSDDIDHEEQNETLDEFDIIVAGTKPTCNETNAPTSLSATKSRADRKRLSSKKIDDSSPSKTPILIKKFFKRNLIEQNSSTPKLSPRVSPQKPSASPIQNEVNVSYFFGDITAENDVFEKLTDFRNMEDEVLTSEEDIVCRGDELHDAVDSPPIELNDTFGLDNYIPVGANLRKRLAS</sequence>
<keyword evidence="3" id="KW-0479">Metal-binding</keyword>